<evidence type="ECO:0000313" key="2">
    <source>
        <dbReference type="Proteomes" id="UP000308600"/>
    </source>
</evidence>
<reference evidence="1 2" key="1">
    <citation type="journal article" date="2019" name="Nat. Ecol. Evol.">
        <title>Megaphylogeny resolves global patterns of mushroom evolution.</title>
        <authorList>
            <person name="Varga T."/>
            <person name="Krizsan K."/>
            <person name="Foldi C."/>
            <person name="Dima B."/>
            <person name="Sanchez-Garcia M."/>
            <person name="Sanchez-Ramirez S."/>
            <person name="Szollosi G.J."/>
            <person name="Szarkandi J.G."/>
            <person name="Papp V."/>
            <person name="Albert L."/>
            <person name="Andreopoulos W."/>
            <person name="Angelini C."/>
            <person name="Antonin V."/>
            <person name="Barry K.W."/>
            <person name="Bougher N.L."/>
            <person name="Buchanan P."/>
            <person name="Buyck B."/>
            <person name="Bense V."/>
            <person name="Catcheside P."/>
            <person name="Chovatia M."/>
            <person name="Cooper J."/>
            <person name="Damon W."/>
            <person name="Desjardin D."/>
            <person name="Finy P."/>
            <person name="Geml J."/>
            <person name="Haridas S."/>
            <person name="Hughes K."/>
            <person name="Justo A."/>
            <person name="Karasinski D."/>
            <person name="Kautmanova I."/>
            <person name="Kiss B."/>
            <person name="Kocsube S."/>
            <person name="Kotiranta H."/>
            <person name="LaButti K.M."/>
            <person name="Lechner B.E."/>
            <person name="Liimatainen K."/>
            <person name="Lipzen A."/>
            <person name="Lukacs Z."/>
            <person name="Mihaltcheva S."/>
            <person name="Morgado L.N."/>
            <person name="Niskanen T."/>
            <person name="Noordeloos M.E."/>
            <person name="Ohm R.A."/>
            <person name="Ortiz-Santana B."/>
            <person name="Ovrebo C."/>
            <person name="Racz N."/>
            <person name="Riley R."/>
            <person name="Savchenko A."/>
            <person name="Shiryaev A."/>
            <person name="Soop K."/>
            <person name="Spirin V."/>
            <person name="Szebenyi C."/>
            <person name="Tomsovsky M."/>
            <person name="Tulloss R.E."/>
            <person name="Uehling J."/>
            <person name="Grigoriev I.V."/>
            <person name="Vagvolgyi C."/>
            <person name="Papp T."/>
            <person name="Martin F.M."/>
            <person name="Miettinen O."/>
            <person name="Hibbett D.S."/>
            <person name="Nagy L.G."/>
        </authorList>
    </citation>
    <scope>NUCLEOTIDE SEQUENCE [LARGE SCALE GENOMIC DNA]</scope>
    <source>
        <strain evidence="1 2">NL-1719</strain>
    </source>
</reference>
<name>A0ACD3BF64_9AGAR</name>
<protein>
    <submittedName>
        <fullName evidence="1">Uncharacterized protein</fullName>
    </submittedName>
</protein>
<keyword evidence="2" id="KW-1185">Reference proteome</keyword>
<gene>
    <name evidence="1" type="ORF">BDN72DRAFT_830781</name>
</gene>
<accession>A0ACD3BF64</accession>
<proteinExistence type="predicted"/>
<organism evidence="1 2">
    <name type="scientific">Pluteus cervinus</name>
    <dbReference type="NCBI Taxonomy" id="181527"/>
    <lineage>
        <taxon>Eukaryota</taxon>
        <taxon>Fungi</taxon>
        <taxon>Dikarya</taxon>
        <taxon>Basidiomycota</taxon>
        <taxon>Agaricomycotina</taxon>
        <taxon>Agaricomycetes</taxon>
        <taxon>Agaricomycetidae</taxon>
        <taxon>Agaricales</taxon>
        <taxon>Pluteineae</taxon>
        <taxon>Pluteaceae</taxon>
        <taxon>Pluteus</taxon>
    </lineage>
</organism>
<sequence>MVRTPPHERRPAYSRKSAHKPPFKSVLAPLRILSTPRRFGESTRQHGTTRRSISRARYPYSYAEAHHEGATSESPIWGRRPKYFDHRGGGRDTQAHAPDIFDEHDSDNDQVDLEETLFHWEEEDTLFSDLMNEHPESEDTQLDHLAETLQITFAGLSTTLKKEMASAFVPSVNTVKRDHKTLDEVVDRTYLSGLTKFNKTGKNTELNATKDYEELRLAYTQIQSERAELLKDLEDVYAARAQLWLDLESKLTTKADAMRKEFNALPDLVEDAIAAMEKQSKRLEMADSSAQVDKKIKGLLG</sequence>
<dbReference type="Proteomes" id="UP000308600">
    <property type="component" value="Unassembled WGS sequence"/>
</dbReference>
<dbReference type="EMBL" id="ML208260">
    <property type="protein sequence ID" value="TFK76232.1"/>
    <property type="molecule type" value="Genomic_DNA"/>
</dbReference>
<evidence type="ECO:0000313" key="1">
    <source>
        <dbReference type="EMBL" id="TFK76232.1"/>
    </source>
</evidence>